<organism evidence="1 2">
    <name type="scientific">Microvirga arabica</name>
    <dbReference type="NCBI Taxonomy" id="1128671"/>
    <lineage>
        <taxon>Bacteria</taxon>
        <taxon>Pseudomonadati</taxon>
        <taxon>Pseudomonadota</taxon>
        <taxon>Alphaproteobacteria</taxon>
        <taxon>Hyphomicrobiales</taxon>
        <taxon>Methylobacteriaceae</taxon>
        <taxon>Microvirga</taxon>
    </lineage>
</organism>
<reference evidence="1 2" key="1">
    <citation type="submission" date="2024-09" db="EMBL/GenBank/DDBJ databases">
        <title>Nodulacao em especies de Leguminosae Basais da Amazonia e Caracterizacao dos Rizobios e Bacterias Associadas aos Nodulos.</title>
        <authorList>
            <person name="Jambeiro I.C.A."/>
            <person name="Lopes I.S."/>
            <person name="Aguiar E.R.G.R."/>
            <person name="Santos A.F.J."/>
            <person name="Dos Santos J.M.F."/>
            <person name="Gross E."/>
        </authorList>
    </citation>
    <scope>NUCLEOTIDE SEQUENCE [LARGE SCALE GENOMIC DNA]</scope>
    <source>
        <strain evidence="1 2">BRUESC1165</strain>
    </source>
</reference>
<comment type="caution">
    <text evidence="1">The sequence shown here is derived from an EMBL/GenBank/DDBJ whole genome shotgun (WGS) entry which is preliminary data.</text>
</comment>
<evidence type="ECO:0000313" key="1">
    <source>
        <dbReference type="EMBL" id="MFC1456546.1"/>
    </source>
</evidence>
<evidence type="ECO:0008006" key="3">
    <source>
        <dbReference type="Google" id="ProtNLM"/>
    </source>
</evidence>
<evidence type="ECO:0000313" key="2">
    <source>
        <dbReference type="Proteomes" id="UP001593940"/>
    </source>
</evidence>
<accession>A0ABV6Y5J6</accession>
<dbReference type="Proteomes" id="UP001593940">
    <property type="component" value="Unassembled WGS sequence"/>
</dbReference>
<dbReference type="EMBL" id="JBHOMY010000017">
    <property type="protein sequence ID" value="MFC1456546.1"/>
    <property type="molecule type" value="Genomic_DNA"/>
</dbReference>
<dbReference type="RefSeq" id="WP_377029262.1">
    <property type="nucleotide sequence ID" value="NZ_JBHOMY010000017.1"/>
</dbReference>
<sequence>MARETVPTVVLLQTHFFDRALLRQFRKLRKTCPSHFDIVVLIHVPPDTPKPALLDTVPHHLVTTPAIREPAYTGKSTGANWSLWAGGHFDLPMLHFARSYPGYKRYWVVEYDVRFSGPWATLFGAFEDNSADFLTTSLRRATTDSDWCYWDTLRQPDSVEHPLKSEEKIVGFMPIYRASRAAVEAVDHGYRLGWAGHSEALWPTIINRAGLLIEDLGGYGMFVSDANRGRFYSNSPNTWNLSPGTFVFKPARYTAGFRRNMLWHPIKPLANTFREHMSSIRRRLSVREFVMDRDIAGGLSQHNMNQSDDMEVSKRLR</sequence>
<gene>
    <name evidence="1" type="ORF">ACETIH_07410</name>
</gene>
<protein>
    <recommendedName>
        <fullName evidence="3">DUF3405 domain-containing protein</fullName>
    </recommendedName>
</protein>
<proteinExistence type="predicted"/>
<keyword evidence="2" id="KW-1185">Reference proteome</keyword>
<name>A0ABV6Y5J6_9HYPH</name>